<accession>A0A382XRS6</accession>
<dbReference type="AlphaFoldDB" id="A0A382XRS6"/>
<keyword evidence="7" id="KW-0131">Cell cycle</keyword>
<dbReference type="Gene3D" id="3.10.20.310">
    <property type="entry name" value="membrane protein fhac"/>
    <property type="match status" value="1"/>
</dbReference>
<name>A0A382XRS6_9ZZZZ</name>
<evidence type="ECO:0000256" key="6">
    <source>
        <dbReference type="ARBA" id="ARBA00023136"/>
    </source>
</evidence>
<evidence type="ECO:0000313" key="9">
    <source>
        <dbReference type="EMBL" id="SVD73837.1"/>
    </source>
</evidence>
<evidence type="ECO:0000256" key="3">
    <source>
        <dbReference type="ARBA" id="ARBA00022618"/>
    </source>
</evidence>
<proteinExistence type="predicted"/>
<evidence type="ECO:0000256" key="5">
    <source>
        <dbReference type="ARBA" id="ARBA00022989"/>
    </source>
</evidence>
<dbReference type="GO" id="GO:0016020">
    <property type="term" value="C:membrane"/>
    <property type="evidence" value="ECO:0007669"/>
    <property type="project" value="UniProtKB-SubCell"/>
</dbReference>
<evidence type="ECO:0000256" key="7">
    <source>
        <dbReference type="ARBA" id="ARBA00023306"/>
    </source>
</evidence>
<comment type="subcellular location">
    <subcellularLocation>
        <location evidence="1">Membrane</location>
    </subcellularLocation>
</comment>
<keyword evidence="5" id="KW-1133">Transmembrane helix</keyword>
<dbReference type="GO" id="GO:0051301">
    <property type="term" value="P:cell division"/>
    <property type="evidence" value="ECO:0007669"/>
    <property type="project" value="UniProtKB-KW"/>
</dbReference>
<keyword evidence="4" id="KW-0812">Transmembrane</keyword>
<evidence type="ECO:0000256" key="2">
    <source>
        <dbReference type="ARBA" id="ARBA00022475"/>
    </source>
</evidence>
<dbReference type="PROSITE" id="PS51779">
    <property type="entry name" value="POTRA"/>
    <property type="match status" value="1"/>
</dbReference>
<sequence length="95" mass="9956">MAVAWVAFGLVVVGAGAISATRSELLDVDEIRLVGISSDLGEKMVLEALSVPEGSPMTGIDLDAAGRRVAALPRVAGVELERDWPGSVVVWVVER</sequence>
<reference evidence="9" key="1">
    <citation type="submission" date="2018-05" db="EMBL/GenBank/DDBJ databases">
        <authorList>
            <person name="Lanie J.A."/>
            <person name="Ng W.-L."/>
            <person name="Kazmierczak K.M."/>
            <person name="Andrzejewski T.M."/>
            <person name="Davidsen T.M."/>
            <person name="Wayne K.J."/>
            <person name="Tettelin H."/>
            <person name="Glass J.I."/>
            <person name="Rusch D."/>
            <person name="Podicherti R."/>
            <person name="Tsui H.-C.T."/>
            <person name="Winkler M.E."/>
        </authorList>
    </citation>
    <scope>NUCLEOTIDE SEQUENCE</scope>
</reference>
<keyword evidence="2" id="KW-1003">Cell membrane</keyword>
<keyword evidence="6" id="KW-0472">Membrane</keyword>
<keyword evidence="3" id="KW-0132">Cell division</keyword>
<feature type="non-terminal residue" evidence="9">
    <location>
        <position position="95"/>
    </location>
</feature>
<evidence type="ECO:0000256" key="4">
    <source>
        <dbReference type="ARBA" id="ARBA00022692"/>
    </source>
</evidence>
<gene>
    <name evidence="9" type="ORF">METZ01_LOCUS426691</name>
</gene>
<evidence type="ECO:0000259" key="8">
    <source>
        <dbReference type="PROSITE" id="PS51779"/>
    </source>
</evidence>
<evidence type="ECO:0000256" key="1">
    <source>
        <dbReference type="ARBA" id="ARBA00004370"/>
    </source>
</evidence>
<dbReference type="Pfam" id="PF08478">
    <property type="entry name" value="POTRA_1"/>
    <property type="match status" value="1"/>
</dbReference>
<dbReference type="EMBL" id="UINC01170008">
    <property type="protein sequence ID" value="SVD73837.1"/>
    <property type="molecule type" value="Genomic_DNA"/>
</dbReference>
<feature type="domain" description="POTRA" evidence="8">
    <location>
        <begin position="26"/>
        <end position="95"/>
    </location>
</feature>
<organism evidence="9">
    <name type="scientific">marine metagenome</name>
    <dbReference type="NCBI Taxonomy" id="408172"/>
    <lineage>
        <taxon>unclassified sequences</taxon>
        <taxon>metagenomes</taxon>
        <taxon>ecological metagenomes</taxon>
    </lineage>
</organism>
<protein>
    <recommendedName>
        <fullName evidence="8">POTRA domain-containing protein</fullName>
    </recommendedName>
</protein>
<dbReference type="InterPro" id="IPR034746">
    <property type="entry name" value="POTRA"/>
</dbReference>
<dbReference type="InterPro" id="IPR013685">
    <property type="entry name" value="POTRA_FtsQ_type"/>
</dbReference>